<dbReference type="PANTHER" id="PTHR43367:SF1">
    <property type="entry name" value="TWO-COMPONENT RESPONSE REGULATOR-LIKE APRR6-RELATED"/>
    <property type="match status" value="1"/>
</dbReference>
<dbReference type="Proteomes" id="UP000503004">
    <property type="component" value="Chromosome"/>
</dbReference>
<keyword evidence="5" id="KW-1185">Reference proteome</keyword>
<dbReference type="Pfam" id="PF00072">
    <property type="entry name" value="Response_reg"/>
    <property type="match status" value="1"/>
</dbReference>
<dbReference type="InterPro" id="IPR001789">
    <property type="entry name" value="Sig_transdc_resp-reg_receiver"/>
</dbReference>
<proteinExistence type="predicted"/>
<dbReference type="InterPro" id="IPR008327">
    <property type="entry name" value="Sig_transdc_resp-reg_antiterm"/>
</dbReference>
<dbReference type="InterPro" id="IPR011006">
    <property type="entry name" value="CheY-like_superfamily"/>
</dbReference>
<feature type="domain" description="Response regulatory" evidence="2">
    <location>
        <begin position="4"/>
        <end position="118"/>
    </location>
</feature>
<dbReference type="SMART" id="SM00448">
    <property type="entry name" value="REC"/>
    <property type="match status" value="1"/>
</dbReference>
<dbReference type="PROSITE" id="PS50110">
    <property type="entry name" value="RESPONSE_REGULATORY"/>
    <property type="match status" value="1"/>
</dbReference>
<dbReference type="Gene3D" id="3.40.50.2300">
    <property type="match status" value="1"/>
</dbReference>
<dbReference type="Gene3D" id="1.10.10.10">
    <property type="entry name" value="Winged helix-like DNA-binding domain superfamily/Winged helix DNA-binding domain"/>
    <property type="match status" value="1"/>
</dbReference>
<dbReference type="InterPro" id="IPR005561">
    <property type="entry name" value="ANTAR"/>
</dbReference>
<reference evidence="5" key="1">
    <citation type="submission" date="2019-12" db="EMBL/GenBank/DDBJ databases">
        <authorList>
            <person name="Awala S.I."/>
            <person name="Rhee S.K."/>
        </authorList>
    </citation>
    <scope>NUCLEOTIDE SEQUENCE [LARGE SCALE GENOMIC DNA]</scope>
    <source>
        <strain evidence="5">IM1</strain>
    </source>
</reference>
<dbReference type="SUPFAM" id="SSF52172">
    <property type="entry name" value="CheY-like"/>
    <property type="match status" value="1"/>
</dbReference>
<organism evidence="4 5">
    <name type="scientific">Methylococcus geothermalis</name>
    <dbReference type="NCBI Taxonomy" id="2681310"/>
    <lineage>
        <taxon>Bacteria</taxon>
        <taxon>Pseudomonadati</taxon>
        <taxon>Pseudomonadota</taxon>
        <taxon>Gammaproteobacteria</taxon>
        <taxon>Methylococcales</taxon>
        <taxon>Methylococcaceae</taxon>
        <taxon>Methylococcus</taxon>
    </lineage>
</organism>
<protein>
    <submittedName>
        <fullName evidence="4">ANTAR domain-containing protein</fullName>
    </submittedName>
</protein>
<name>A0A858QB96_9GAMM</name>
<evidence type="ECO:0000256" key="1">
    <source>
        <dbReference type="PROSITE-ProRule" id="PRU00169"/>
    </source>
</evidence>
<evidence type="ECO:0000259" key="2">
    <source>
        <dbReference type="PROSITE" id="PS50110"/>
    </source>
</evidence>
<feature type="domain" description="ANTAR" evidence="3">
    <location>
        <begin position="124"/>
        <end position="185"/>
    </location>
</feature>
<dbReference type="SMART" id="SM01012">
    <property type="entry name" value="ANTAR"/>
    <property type="match status" value="1"/>
</dbReference>
<accession>A0A858QB96</accession>
<dbReference type="KEGG" id="metu:GNH96_15275"/>
<dbReference type="PIRSF" id="PIRSF036382">
    <property type="entry name" value="RR_antiterm"/>
    <property type="match status" value="1"/>
</dbReference>
<dbReference type="RefSeq" id="WP_169604435.1">
    <property type="nucleotide sequence ID" value="NZ_CP046565.1"/>
</dbReference>
<dbReference type="AlphaFoldDB" id="A0A858QB96"/>
<dbReference type="PROSITE" id="PS50921">
    <property type="entry name" value="ANTAR"/>
    <property type="match status" value="1"/>
</dbReference>
<dbReference type="PANTHER" id="PTHR43367">
    <property type="match status" value="1"/>
</dbReference>
<dbReference type="GO" id="GO:0000160">
    <property type="term" value="P:phosphorelay signal transduction system"/>
    <property type="evidence" value="ECO:0007669"/>
    <property type="project" value="InterPro"/>
</dbReference>
<sequence length="191" mass="21755">MSFRIMLVDEDDDRSAVLQQALAEAGYRVVARLRNEQNLALAVGEHKPDMVIIDMEAPGRDTLEQMREVSRDNPKPIVLFSNNRDSEYIRQAVQAGVSAYVVDGLSRERILPIVEVAMARFSEFQVLRRELEDTRAQLADRKLVEKAKGLLMKHRGLSEDEAYQSLRKTAMARNQRIADVARTLLALEDFL</sequence>
<dbReference type="GO" id="GO:0003723">
    <property type="term" value="F:RNA binding"/>
    <property type="evidence" value="ECO:0007669"/>
    <property type="project" value="InterPro"/>
</dbReference>
<dbReference type="Pfam" id="PF03861">
    <property type="entry name" value="ANTAR"/>
    <property type="match status" value="1"/>
</dbReference>
<evidence type="ECO:0000313" key="5">
    <source>
        <dbReference type="Proteomes" id="UP000503004"/>
    </source>
</evidence>
<dbReference type="EMBL" id="CP046565">
    <property type="protein sequence ID" value="QJD31168.1"/>
    <property type="molecule type" value="Genomic_DNA"/>
</dbReference>
<evidence type="ECO:0000313" key="4">
    <source>
        <dbReference type="EMBL" id="QJD31168.1"/>
    </source>
</evidence>
<dbReference type="InterPro" id="IPR036388">
    <property type="entry name" value="WH-like_DNA-bd_sf"/>
</dbReference>
<keyword evidence="1" id="KW-0597">Phosphoprotein</keyword>
<gene>
    <name evidence="4" type="ORF">GNH96_15275</name>
</gene>
<feature type="modified residue" description="4-aspartylphosphate" evidence="1">
    <location>
        <position position="54"/>
    </location>
</feature>
<evidence type="ECO:0000259" key="3">
    <source>
        <dbReference type="PROSITE" id="PS50921"/>
    </source>
</evidence>